<accession>A0A5C3N4X7</accession>
<reference evidence="2 3" key="1">
    <citation type="journal article" date="2019" name="Nat. Ecol. Evol.">
        <title>Megaphylogeny resolves global patterns of mushroom evolution.</title>
        <authorList>
            <person name="Varga T."/>
            <person name="Krizsan K."/>
            <person name="Foldi C."/>
            <person name="Dima B."/>
            <person name="Sanchez-Garcia M."/>
            <person name="Sanchez-Ramirez S."/>
            <person name="Szollosi G.J."/>
            <person name="Szarkandi J.G."/>
            <person name="Papp V."/>
            <person name="Albert L."/>
            <person name="Andreopoulos W."/>
            <person name="Angelini C."/>
            <person name="Antonin V."/>
            <person name="Barry K.W."/>
            <person name="Bougher N.L."/>
            <person name="Buchanan P."/>
            <person name="Buyck B."/>
            <person name="Bense V."/>
            <person name="Catcheside P."/>
            <person name="Chovatia M."/>
            <person name="Cooper J."/>
            <person name="Damon W."/>
            <person name="Desjardin D."/>
            <person name="Finy P."/>
            <person name="Geml J."/>
            <person name="Haridas S."/>
            <person name="Hughes K."/>
            <person name="Justo A."/>
            <person name="Karasinski D."/>
            <person name="Kautmanova I."/>
            <person name="Kiss B."/>
            <person name="Kocsube S."/>
            <person name="Kotiranta H."/>
            <person name="LaButti K.M."/>
            <person name="Lechner B.E."/>
            <person name="Liimatainen K."/>
            <person name="Lipzen A."/>
            <person name="Lukacs Z."/>
            <person name="Mihaltcheva S."/>
            <person name="Morgado L.N."/>
            <person name="Niskanen T."/>
            <person name="Noordeloos M.E."/>
            <person name="Ohm R.A."/>
            <person name="Ortiz-Santana B."/>
            <person name="Ovrebo C."/>
            <person name="Racz N."/>
            <person name="Riley R."/>
            <person name="Savchenko A."/>
            <person name="Shiryaev A."/>
            <person name="Soop K."/>
            <person name="Spirin V."/>
            <person name="Szebenyi C."/>
            <person name="Tomsovsky M."/>
            <person name="Tulloss R.E."/>
            <person name="Uehling J."/>
            <person name="Grigoriev I.V."/>
            <person name="Vagvolgyi C."/>
            <person name="Papp T."/>
            <person name="Martin F.M."/>
            <person name="Miettinen O."/>
            <person name="Hibbett D.S."/>
            <person name="Nagy L.G."/>
        </authorList>
    </citation>
    <scope>NUCLEOTIDE SEQUENCE [LARGE SCALE GENOMIC DNA]</scope>
    <source>
        <strain evidence="2 3">OMC1185</strain>
    </source>
</reference>
<sequence>MGAAGSSSVSPAYGGQNMERTDASVASVAAESAPAHGRIEQARASLSAVVTGEKPPGSGSQLSLGTVAGDTSGVGPSRSLFGSGTQTWLAIPASGTRRAILVPTDSVIIKTSWRDVRRCRESAIYARIRRGVDSDNGDANSVQRTWAAKLNEYLKDERFSPRIVIESVGIPLCRFRSTRELVEATRDAMKGELGH</sequence>
<dbReference type="OrthoDB" id="3271139at2759"/>
<name>A0A5C3N4X7_9AGAM</name>
<keyword evidence="3" id="KW-1185">Reference proteome</keyword>
<organism evidence="2 3">
    <name type="scientific">Heliocybe sulcata</name>
    <dbReference type="NCBI Taxonomy" id="5364"/>
    <lineage>
        <taxon>Eukaryota</taxon>
        <taxon>Fungi</taxon>
        <taxon>Dikarya</taxon>
        <taxon>Basidiomycota</taxon>
        <taxon>Agaricomycotina</taxon>
        <taxon>Agaricomycetes</taxon>
        <taxon>Gloeophyllales</taxon>
        <taxon>Gloeophyllaceae</taxon>
        <taxon>Heliocybe</taxon>
    </lineage>
</organism>
<dbReference type="AlphaFoldDB" id="A0A5C3N4X7"/>
<feature type="region of interest" description="Disordered" evidence="1">
    <location>
        <begin position="46"/>
        <end position="69"/>
    </location>
</feature>
<protein>
    <submittedName>
        <fullName evidence="2">Uncharacterized protein</fullName>
    </submittedName>
</protein>
<dbReference type="Proteomes" id="UP000305948">
    <property type="component" value="Unassembled WGS sequence"/>
</dbReference>
<gene>
    <name evidence="2" type="ORF">OE88DRAFT_1293345</name>
</gene>
<dbReference type="STRING" id="5364.A0A5C3N4X7"/>
<evidence type="ECO:0000313" key="3">
    <source>
        <dbReference type="Proteomes" id="UP000305948"/>
    </source>
</evidence>
<proteinExistence type="predicted"/>
<evidence type="ECO:0000313" key="2">
    <source>
        <dbReference type="EMBL" id="TFK52724.1"/>
    </source>
</evidence>
<dbReference type="EMBL" id="ML213508">
    <property type="protein sequence ID" value="TFK52724.1"/>
    <property type="molecule type" value="Genomic_DNA"/>
</dbReference>
<evidence type="ECO:0000256" key="1">
    <source>
        <dbReference type="SAM" id="MobiDB-lite"/>
    </source>
</evidence>